<dbReference type="OrthoDB" id="6387604at2"/>
<dbReference type="RefSeq" id="WP_126757555.1">
    <property type="nucleotide sequence ID" value="NZ_PIPQ01000004.1"/>
</dbReference>
<sequence>MFTPEEPFRVSGNTITLIDENKQLLLVTPDRFKNILVSRYGVELSDWQPERRPGVKNVFLNELFKREKLYFFVNASGVEYQVDLKFADRPISEVKF</sequence>
<reference evidence="1 2" key="1">
    <citation type="journal article" date="2011" name="Front. Microbiol.">
        <title>Genomic signatures of strain selection and enhancement in Bacillus atrophaeus var. globigii, a historical biowarfare simulant.</title>
        <authorList>
            <person name="Gibbons H.S."/>
            <person name="Broomall S.M."/>
            <person name="McNew L.A."/>
            <person name="Daligault H."/>
            <person name="Chapman C."/>
            <person name="Bruce D."/>
            <person name="Karavis M."/>
            <person name="Krepps M."/>
            <person name="McGregor P.A."/>
            <person name="Hong C."/>
            <person name="Park K.H."/>
            <person name="Akmal A."/>
            <person name="Feldman A."/>
            <person name="Lin J.S."/>
            <person name="Chang W.E."/>
            <person name="Higgs B.W."/>
            <person name="Demirev P."/>
            <person name="Lindquist J."/>
            <person name="Liem A."/>
            <person name="Fochler E."/>
            <person name="Read T.D."/>
            <person name="Tapia R."/>
            <person name="Johnson S."/>
            <person name="Bishop-Lilly K.A."/>
            <person name="Detter C."/>
            <person name="Han C."/>
            <person name="Sozhamannan S."/>
            <person name="Rosenzweig C.N."/>
            <person name="Skowronski E.W."/>
        </authorList>
    </citation>
    <scope>NUCLEOTIDE SEQUENCE [LARGE SCALE GENOMIC DNA]</scope>
    <source>
        <strain evidence="1 2">AIT1</strain>
    </source>
</reference>
<dbReference type="AlphaFoldDB" id="A0A432X1D0"/>
<accession>A0A432X1D0</accession>
<evidence type="ECO:0000313" key="2">
    <source>
        <dbReference type="Proteomes" id="UP000286976"/>
    </source>
</evidence>
<proteinExistence type="predicted"/>
<organism evidence="1 2">
    <name type="scientific">Aliidiomarina taiwanensis</name>
    <dbReference type="NCBI Taxonomy" id="946228"/>
    <lineage>
        <taxon>Bacteria</taxon>
        <taxon>Pseudomonadati</taxon>
        <taxon>Pseudomonadota</taxon>
        <taxon>Gammaproteobacteria</taxon>
        <taxon>Alteromonadales</taxon>
        <taxon>Idiomarinaceae</taxon>
        <taxon>Aliidiomarina</taxon>
    </lineage>
</organism>
<dbReference type="EMBL" id="PIPQ01000004">
    <property type="protein sequence ID" value="RUO40072.1"/>
    <property type="molecule type" value="Genomic_DNA"/>
</dbReference>
<name>A0A432X1D0_9GAMM</name>
<dbReference type="Proteomes" id="UP000286976">
    <property type="component" value="Unassembled WGS sequence"/>
</dbReference>
<protein>
    <submittedName>
        <fullName evidence="1">Uncharacterized protein</fullName>
    </submittedName>
</protein>
<comment type="caution">
    <text evidence="1">The sequence shown here is derived from an EMBL/GenBank/DDBJ whole genome shotgun (WGS) entry which is preliminary data.</text>
</comment>
<gene>
    <name evidence="1" type="ORF">CWE15_07955</name>
</gene>
<evidence type="ECO:0000313" key="1">
    <source>
        <dbReference type="EMBL" id="RUO40072.1"/>
    </source>
</evidence>
<keyword evidence="2" id="KW-1185">Reference proteome</keyword>